<evidence type="ECO:0000313" key="2">
    <source>
        <dbReference type="Proteomes" id="UP000326198"/>
    </source>
</evidence>
<name>A0A5N7AUB2_9EURO</name>
<dbReference type="EMBL" id="ML736361">
    <property type="protein sequence ID" value="KAE8372380.1"/>
    <property type="molecule type" value="Genomic_DNA"/>
</dbReference>
<dbReference type="AlphaFoldDB" id="A0A5N7AUB2"/>
<proteinExistence type="predicted"/>
<accession>A0A5N7AUB2</accession>
<dbReference type="Proteomes" id="UP000326198">
    <property type="component" value="Unassembled WGS sequence"/>
</dbReference>
<reference evidence="1 2" key="1">
    <citation type="submission" date="2019-04" db="EMBL/GenBank/DDBJ databases">
        <title>Friends and foes A comparative genomics studyof 23 Aspergillus species from section Flavi.</title>
        <authorList>
            <consortium name="DOE Joint Genome Institute"/>
            <person name="Kjaerbolling I."/>
            <person name="Vesth T."/>
            <person name="Frisvad J.C."/>
            <person name="Nybo J.L."/>
            <person name="Theobald S."/>
            <person name="Kildgaard S."/>
            <person name="Isbrandt T."/>
            <person name="Kuo A."/>
            <person name="Sato A."/>
            <person name="Lyhne E.K."/>
            <person name="Kogle M.E."/>
            <person name="Wiebenga A."/>
            <person name="Kun R.S."/>
            <person name="Lubbers R.J."/>
            <person name="Makela M.R."/>
            <person name="Barry K."/>
            <person name="Chovatia M."/>
            <person name="Clum A."/>
            <person name="Daum C."/>
            <person name="Haridas S."/>
            <person name="He G."/>
            <person name="LaButti K."/>
            <person name="Lipzen A."/>
            <person name="Mondo S."/>
            <person name="Riley R."/>
            <person name="Salamov A."/>
            <person name="Simmons B.A."/>
            <person name="Magnuson J.K."/>
            <person name="Henrissat B."/>
            <person name="Mortensen U.H."/>
            <person name="Larsen T.O."/>
            <person name="Devries R.P."/>
            <person name="Grigoriev I.V."/>
            <person name="Machida M."/>
            <person name="Baker S.E."/>
            <person name="Andersen M.R."/>
        </authorList>
    </citation>
    <scope>NUCLEOTIDE SEQUENCE [LARGE SCALE GENOMIC DNA]</scope>
    <source>
        <strain evidence="1 2">IBT 29228</strain>
    </source>
</reference>
<keyword evidence="2" id="KW-1185">Reference proteome</keyword>
<protein>
    <submittedName>
        <fullName evidence="1">Uncharacterized protein</fullName>
    </submittedName>
</protein>
<evidence type="ECO:0000313" key="1">
    <source>
        <dbReference type="EMBL" id="KAE8372380.1"/>
    </source>
</evidence>
<sequence>MAIAIAISLFHALPTSRFPRPQPRRCVTVDTISITPTSENITNPVGKATKHIYRAKFNRMSWGSGAFMVHPGNHIRYHSVKIQYHSTGSKAKRVRC</sequence>
<gene>
    <name evidence="1" type="ORF">BDV26DRAFT_274235</name>
</gene>
<organism evidence="1 2">
    <name type="scientific">Aspergillus bertholletiae</name>
    <dbReference type="NCBI Taxonomy" id="1226010"/>
    <lineage>
        <taxon>Eukaryota</taxon>
        <taxon>Fungi</taxon>
        <taxon>Dikarya</taxon>
        <taxon>Ascomycota</taxon>
        <taxon>Pezizomycotina</taxon>
        <taxon>Eurotiomycetes</taxon>
        <taxon>Eurotiomycetidae</taxon>
        <taxon>Eurotiales</taxon>
        <taxon>Aspergillaceae</taxon>
        <taxon>Aspergillus</taxon>
        <taxon>Aspergillus subgen. Circumdati</taxon>
    </lineage>
</organism>